<evidence type="ECO:0000313" key="2">
    <source>
        <dbReference type="EMBL" id="UUY04710.1"/>
    </source>
</evidence>
<dbReference type="RefSeq" id="WP_353865188.1">
    <property type="nucleotide sequence ID" value="NZ_CP088295.1"/>
</dbReference>
<keyword evidence="2" id="KW-0969">Cilium</keyword>
<dbReference type="Gene3D" id="1.20.58.300">
    <property type="entry name" value="FlgN-like"/>
    <property type="match status" value="1"/>
</dbReference>
<organism evidence="2 3">
    <name type="scientific">Svornostia abyssi</name>
    <dbReference type="NCBI Taxonomy" id="2898438"/>
    <lineage>
        <taxon>Bacteria</taxon>
        <taxon>Bacillati</taxon>
        <taxon>Actinomycetota</taxon>
        <taxon>Thermoleophilia</taxon>
        <taxon>Solirubrobacterales</taxon>
        <taxon>Baekduiaceae</taxon>
        <taxon>Svornostia</taxon>
    </lineage>
</organism>
<dbReference type="InterPro" id="IPR036679">
    <property type="entry name" value="FlgN-like_sf"/>
</dbReference>
<name>A0ABY5PJA6_9ACTN</name>
<dbReference type="InterPro" id="IPR007809">
    <property type="entry name" value="FlgN-like"/>
</dbReference>
<dbReference type="Pfam" id="PF05130">
    <property type="entry name" value="FlgN"/>
    <property type="match status" value="1"/>
</dbReference>
<keyword evidence="2" id="KW-0282">Flagellum</keyword>
<keyword evidence="3" id="KW-1185">Reference proteome</keyword>
<evidence type="ECO:0000256" key="1">
    <source>
        <dbReference type="ARBA" id="ARBA00022795"/>
    </source>
</evidence>
<evidence type="ECO:0000313" key="3">
    <source>
        <dbReference type="Proteomes" id="UP001058860"/>
    </source>
</evidence>
<sequence length="177" mass="19278">MTVHVDMGRVLLSHLDDQLRSAERLLDCVLRQGSAIREREVETVLRAIGEIQAEMERRSLLEQQRSQVLAQAGGMLGMPEHAVTLDAICTLLDPVTAEAARTRSAQLRGLLAEIGQRHTINRALMRQELAFLDHLTRLLGGDDDTGAYGPTAAAKHIDPAAGRFSAGVAPRVLDLEA</sequence>
<gene>
    <name evidence="2" type="ORF">LRS13_04045</name>
</gene>
<protein>
    <submittedName>
        <fullName evidence="2">Flagellar protein FlgN</fullName>
    </submittedName>
</protein>
<accession>A0ABY5PJA6</accession>
<keyword evidence="2" id="KW-0966">Cell projection</keyword>
<reference evidence="3" key="1">
    <citation type="submission" date="2021-11" db="EMBL/GenBank/DDBJ databases">
        <title>Cultivation dependent microbiological survey of springs from the worlds oldest radium mine currently devoted to the extraction of radon-saturated water.</title>
        <authorList>
            <person name="Kapinusova G."/>
            <person name="Smrhova T."/>
            <person name="Strejcek M."/>
            <person name="Suman J."/>
            <person name="Jani K."/>
            <person name="Pajer P."/>
            <person name="Uhlik O."/>
        </authorList>
    </citation>
    <scope>NUCLEOTIDE SEQUENCE [LARGE SCALE GENOMIC DNA]</scope>
    <source>
        <strain evidence="3">J379</strain>
    </source>
</reference>
<keyword evidence="1" id="KW-1005">Bacterial flagellum biogenesis</keyword>
<dbReference type="Proteomes" id="UP001058860">
    <property type="component" value="Chromosome"/>
</dbReference>
<dbReference type="SUPFAM" id="SSF140566">
    <property type="entry name" value="FlgN-like"/>
    <property type="match status" value="1"/>
</dbReference>
<proteinExistence type="predicted"/>
<dbReference type="EMBL" id="CP088295">
    <property type="protein sequence ID" value="UUY04710.1"/>
    <property type="molecule type" value="Genomic_DNA"/>
</dbReference>